<organism evidence="1 2">
    <name type="scientific">Halosaccharopolyspora lacisalsi</name>
    <dbReference type="NCBI Taxonomy" id="1000566"/>
    <lineage>
        <taxon>Bacteria</taxon>
        <taxon>Bacillati</taxon>
        <taxon>Actinomycetota</taxon>
        <taxon>Actinomycetes</taxon>
        <taxon>Pseudonocardiales</taxon>
        <taxon>Pseudonocardiaceae</taxon>
        <taxon>Halosaccharopolyspora</taxon>
    </lineage>
</organism>
<evidence type="ECO:0000313" key="2">
    <source>
        <dbReference type="Proteomes" id="UP000569329"/>
    </source>
</evidence>
<evidence type="ECO:0000313" key="1">
    <source>
        <dbReference type="EMBL" id="MBA8827037.1"/>
    </source>
</evidence>
<gene>
    <name evidence="1" type="ORF">FHX42_004421</name>
</gene>
<comment type="caution">
    <text evidence="1">The sequence shown here is derived from an EMBL/GenBank/DDBJ whole genome shotgun (WGS) entry which is preliminary data.</text>
</comment>
<dbReference type="AlphaFoldDB" id="A0A839E5N4"/>
<proteinExistence type="predicted"/>
<protein>
    <submittedName>
        <fullName evidence="1">Uncharacterized protein</fullName>
    </submittedName>
</protein>
<dbReference type="Proteomes" id="UP000569329">
    <property type="component" value="Unassembled WGS sequence"/>
</dbReference>
<dbReference type="RefSeq" id="WP_182546235.1">
    <property type="nucleotide sequence ID" value="NZ_JACGWZ010000007.1"/>
</dbReference>
<keyword evidence="2" id="KW-1185">Reference proteome</keyword>
<name>A0A839E5N4_9PSEU</name>
<sequence length="74" mass="7949">MRAEPLRADPAYYAIGLRGEPIRHTVPTNAPVSTLDGVPVTQVACRLLGQLLVGDPDPAMAWCIECHDVLRLGA</sequence>
<accession>A0A839E5N4</accession>
<reference evidence="1 2" key="1">
    <citation type="submission" date="2020-07" db="EMBL/GenBank/DDBJ databases">
        <title>Sequencing the genomes of 1000 actinobacteria strains.</title>
        <authorList>
            <person name="Klenk H.-P."/>
        </authorList>
    </citation>
    <scope>NUCLEOTIDE SEQUENCE [LARGE SCALE GENOMIC DNA]</scope>
    <source>
        <strain evidence="1 2">DSM 45975</strain>
    </source>
</reference>
<dbReference type="EMBL" id="JACGWZ010000007">
    <property type="protein sequence ID" value="MBA8827037.1"/>
    <property type="molecule type" value="Genomic_DNA"/>
</dbReference>